<gene>
    <name evidence="2" type="ORF">SDC9_80178</name>
</gene>
<evidence type="ECO:0000256" key="1">
    <source>
        <dbReference type="SAM" id="Phobius"/>
    </source>
</evidence>
<dbReference type="EMBL" id="VSSQ01006705">
    <property type="protein sequence ID" value="MPM33601.1"/>
    <property type="molecule type" value="Genomic_DNA"/>
</dbReference>
<protein>
    <recommendedName>
        <fullName evidence="3">Late embryogenesis abundant protein LEA-2 subgroup domain-containing protein</fullName>
    </recommendedName>
</protein>
<keyword evidence="1" id="KW-1133">Transmembrane helix</keyword>
<sequence>MGLLKTIFVGGALYLGIKAFTTGAGLSNFYKKMNYYISAKLHSITWNGLIAKVNIDIHNPTDTQVKMTKPYVRIYSGDIEVGHSSPENTEIIVQPHSATKIEDITITIPWGTEMTKLLAKAGKKLVNLVAAGVDEPVGINLTVKAMMDVAGINDIVQTSEVSL</sequence>
<dbReference type="AlphaFoldDB" id="A0A644Z0R7"/>
<comment type="caution">
    <text evidence="2">The sequence shown here is derived from an EMBL/GenBank/DDBJ whole genome shotgun (WGS) entry which is preliminary data.</text>
</comment>
<accession>A0A644Z0R7</accession>
<feature type="transmembrane region" description="Helical" evidence="1">
    <location>
        <begin position="6"/>
        <end position="30"/>
    </location>
</feature>
<proteinExistence type="predicted"/>
<dbReference type="Gene3D" id="2.60.40.1820">
    <property type="match status" value="1"/>
</dbReference>
<evidence type="ECO:0000313" key="2">
    <source>
        <dbReference type="EMBL" id="MPM33601.1"/>
    </source>
</evidence>
<keyword evidence="1" id="KW-0472">Membrane</keyword>
<reference evidence="2" key="1">
    <citation type="submission" date="2019-08" db="EMBL/GenBank/DDBJ databases">
        <authorList>
            <person name="Kucharzyk K."/>
            <person name="Murdoch R.W."/>
            <person name="Higgins S."/>
            <person name="Loffler F."/>
        </authorList>
    </citation>
    <scope>NUCLEOTIDE SEQUENCE</scope>
</reference>
<organism evidence="2">
    <name type="scientific">bioreactor metagenome</name>
    <dbReference type="NCBI Taxonomy" id="1076179"/>
    <lineage>
        <taxon>unclassified sequences</taxon>
        <taxon>metagenomes</taxon>
        <taxon>ecological metagenomes</taxon>
    </lineage>
</organism>
<evidence type="ECO:0008006" key="3">
    <source>
        <dbReference type="Google" id="ProtNLM"/>
    </source>
</evidence>
<name>A0A644Z0R7_9ZZZZ</name>
<keyword evidence="1" id="KW-0812">Transmembrane</keyword>